<gene>
    <name evidence="3" type="ORF">HNR40_001555</name>
</gene>
<keyword evidence="3" id="KW-0808">Transferase</keyword>
<keyword evidence="1" id="KW-0472">Membrane</keyword>
<dbReference type="GO" id="GO:0008757">
    <property type="term" value="F:S-adenosylmethionine-dependent methyltransferase activity"/>
    <property type="evidence" value="ECO:0007669"/>
    <property type="project" value="InterPro"/>
</dbReference>
<evidence type="ECO:0000256" key="1">
    <source>
        <dbReference type="SAM" id="Phobius"/>
    </source>
</evidence>
<reference evidence="3 4" key="1">
    <citation type="submission" date="2020-08" db="EMBL/GenBank/DDBJ databases">
        <title>Genomic Encyclopedia of Type Strains, Phase IV (KMG-IV): sequencing the most valuable type-strain genomes for metagenomic binning, comparative biology and taxonomic classification.</title>
        <authorList>
            <person name="Goeker M."/>
        </authorList>
    </citation>
    <scope>NUCLEOTIDE SEQUENCE [LARGE SCALE GENOMIC DNA]</scope>
    <source>
        <strain evidence="3 4">DSM 45385</strain>
    </source>
</reference>
<protein>
    <submittedName>
        <fullName evidence="3">SAM-dependent methyltransferase</fullName>
    </submittedName>
</protein>
<organism evidence="3 4">
    <name type="scientific">Nonomuraea endophytica</name>
    <dbReference type="NCBI Taxonomy" id="714136"/>
    <lineage>
        <taxon>Bacteria</taxon>
        <taxon>Bacillati</taxon>
        <taxon>Actinomycetota</taxon>
        <taxon>Actinomycetes</taxon>
        <taxon>Streptosporangiales</taxon>
        <taxon>Streptosporangiaceae</taxon>
        <taxon>Nonomuraea</taxon>
    </lineage>
</organism>
<dbReference type="Proteomes" id="UP000568380">
    <property type="component" value="Unassembled WGS sequence"/>
</dbReference>
<dbReference type="RefSeq" id="WP_312896227.1">
    <property type="nucleotide sequence ID" value="NZ_JACHIN010000001.1"/>
</dbReference>
<dbReference type="AlphaFoldDB" id="A0A7W7ZYG2"/>
<dbReference type="Pfam" id="PF08241">
    <property type="entry name" value="Methyltransf_11"/>
    <property type="match status" value="1"/>
</dbReference>
<evidence type="ECO:0000259" key="2">
    <source>
        <dbReference type="Pfam" id="PF08241"/>
    </source>
</evidence>
<dbReference type="SUPFAM" id="SSF53335">
    <property type="entry name" value="S-adenosyl-L-methionine-dependent methyltransferases"/>
    <property type="match status" value="1"/>
</dbReference>
<evidence type="ECO:0000313" key="4">
    <source>
        <dbReference type="Proteomes" id="UP000568380"/>
    </source>
</evidence>
<dbReference type="Gene3D" id="3.40.50.150">
    <property type="entry name" value="Vaccinia Virus protein VP39"/>
    <property type="match status" value="1"/>
</dbReference>
<dbReference type="GO" id="GO:0032259">
    <property type="term" value="P:methylation"/>
    <property type="evidence" value="ECO:0007669"/>
    <property type="project" value="UniProtKB-KW"/>
</dbReference>
<dbReference type="EMBL" id="JACHIN010000001">
    <property type="protein sequence ID" value="MBB5076109.1"/>
    <property type="molecule type" value="Genomic_DNA"/>
</dbReference>
<dbReference type="CDD" id="cd02440">
    <property type="entry name" value="AdoMet_MTases"/>
    <property type="match status" value="1"/>
</dbReference>
<dbReference type="PANTHER" id="PTHR45277">
    <property type="entry name" value="EXPRESSED PROTEIN"/>
    <property type="match status" value="1"/>
</dbReference>
<keyword evidence="1" id="KW-0812">Transmembrane</keyword>
<feature type="transmembrane region" description="Helical" evidence="1">
    <location>
        <begin position="12"/>
        <end position="34"/>
    </location>
</feature>
<keyword evidence="3" id="KW-0489">Methyltransferase</keyword>
<feature type="transmembrane region" description="Helical" evidence="1">
    <location>
        <begin position="40"/>
        <end position="59"/>
    </location>
</feature>
<evidence type="ECO:0000313" key="3">
    <source>
        <dbReference type="EMBL" id="MBB5076109.1"/>
    </source>
</evidence>
<keyword evidence="1" id="KW-1133">Transmembrane helix</keyword>
<sequence>MRRGKYGFDAPLPFAGLVVGALVLLALTIVSFAYDVAPAGVAFLLGGLYTLASAFSYAYTTRRGKFEIWARELDDLDGGERVLDLGCGRGAVLMAAARRLSKGYATGLDLWRTKDQSGNRAAATLANAEAEGVADRIELVTGDMRALPFVGDSFDAVVSSLAIHNIGTAEGRAEAVREAYRVLAPGGRLLIADFQRTEEYEAVLRGLGASDVRRRDLGWRFWYGGPWFATRMVEAYKR</sequence>
<accession>A0A7W7ZYG2</accession>
<keyword evidence="4" id="KW-1185">Reference proteome</keyword>
<dbReference type="InterPro" id="IPR013216">
    <property type="entry name" value="Methyltransf_11"/>
</dbReference>
<proteinExistence type="predicted"/>
<comment type="caution">
    <text evidence="3">The sequence shown here is derived from an EMBL/GenBank/DDBJ whole genome shotgun (WGS) entry which is preliminary data.</text>
</comment>
<feature type="domain" description="Methyltransferase type 11" evidence="2">
    <location>
        <begin position="83"/>
        <end position="191"/>
    </location>
</feature>
<name>A0A7W7ZYG2_9ACTN</name>
<dbReference type="InterPro" id="IPR029063">
    <property type="entry name" value="SAM-dependent_MTases_sf"/>
</dbReference>
<dbReference type="PANTHER" id="PTHR45277:SF1">
    <property type="entry name" value="EXPRESSED PROTEIN"/>
    <property type="match status" value="1"/>
</dbReference>